<proteinExistence type="predicted"/>
<dbReference type="EMBL" id="JAAOAM010000367">
    <property type="protein sequence ID" value="KAF5532246.1"/>
    <property type="molecule type" value="Genomic_DNA"/>
</dbReference>
<dbReference type="AlphaFoldDB" id="A0A8H5ID60"/>
<protein>
    <recommendedName>
        <fullName evidence="4">Secreted protein</fullName>
    </recommendedName>
</protein>
<dbReference type="Proteomes" id="UP000522262">
    <property type="component" value="Unassembled WGS sequence"/>
</dbReference>
<evidence type="ECO:0000313" key="3">
    <source>
        <dbReference type="Proteomes" id="UP000522262"/>
    </source>
</evidence>
<keyword evidence="3" id="KW-1185">Reference proteome</keyword>
<reference evidence="2 3" key="1">
    <citation type="submission" date="2020-05" db="EMBL/GenBank/DDBJ databases">
        <title>Identification and distribution of gene clusters putatively required for synthesis of sphingolipid metabolism inhibitors in phylogenetically diverse species of the filamentous fungus Fusarium.</title>
        <authorList>
            <person name="Kim H.-S."/>
            <person name="Busman M."/>
            <person name="Brown D.W."/>
            <person name="Divon H."/>
            <person name="Uhlig S."/>
            <person name="Proctor R.H."/>
        </authorList>
    </citation>
    <scope>NUCLEOTIDE SEQUENCE [LARGE SCALE GENOMIC DNA]</scope>
    <source>
        <strain evidence="2 3">NRRL 53147</strain>
    </source>
</reference>
<keyword evidence="1" id="KW-0732">Signal</keyword>
<sequence>MLSRTSTAAFSMLAMFHLATCAFVDSPNDPIPDQWKQSLPMIMVDFRSITTGLLTRSWMGTGDESEEEAET</sequence>
<comment type="caution">
    <text evidence="2">The sequence shown here is derived from an EMBL/GenBank/DDBJ whole genome shotgun (WGS) entry which is preliminary data.</text>
</comment>
<gene>
    <name evidence="2" type="ORF">FMEXI_12558</name>
</gene>
<evidence type="ECO:0000256" key="1">
    <source>
        <dbReference type="SAM" id="SignalP"/>
    </source>
</evidence>
<name>A0A8H5ID60_9HYPO</name>
<feature type="chain" id="PRO_5034439889" description="Secreted protein" evidence="1">
    <location>
        <begin position="22"/>
        <end position="71"/>
    </location>
</feature>
<organism evidence="2 3">
    <name type="scientific">Fusarium mexicanum</name>
    <dbReference type="NCBI Taxonomy" id="751941"/>
    <lineage>
        <taxon>Eukaryota</taxon>
        <taxon>Fungi</taxon>
        <taxon>Dikarya</taxon>
        <taxon>Ascomycota</taxon>
        <taxon>Pezizomycotina</taxon>
        <taxon>Sordariomycetes</taxon>
        <taxon>Hypocreomycetidae</taxon>
        <taxon>Hypocreales</taxon>
        <taxon>Nectriaceae</taxon>
        <taxon>Fusarium</taxon>
        <taxon>Fusarium fujikuroi species complex</taxon>
    </lineage>
</organism>
<feature type="signal peptide" evidence="1">
    <location>
        <begin position="1"/>
        <end position="21"/>
    </location>
</feature>
<evidence type="ECO:0008006" key="4">
    <source>
        <dbReference type="Google" id="ProtNLM"/>
    </source>
</evidence>
<accession>A0A8H5ID60</accession>
<evidence type="ECO:0000313" key="2">
    <source>
        <dbReference type="EMBL" id="KAF5532246.1"/>
    </source>
</evidence>